<dbReference type="Pfam" id="PF00400">
    <property type="entry name" value="WD40"/>
    <property type="match status" value="3"/>
</dbReference>
<evidence type="ECO:0000256" key="4">
    <source>
        <dbReference type="PROSITE-ProRule" id="PRU00723"/>
    </source>
</evidence>
<proteinExistence type="predicted"/>
<keyword evidence="4" id="KW-0862">Zinc</keyword>
<keyword evidence="1 3" id="KW-0853">WD repeat</keyword>
<feature type="zinc finger region" description="C3H1-type" evidence="4">
    <location>
        <begin position="203"/>
        <end position="229"/>
    </location>
</feature>
<evidence type="ECO:0000256" key="6">
    <source>
        <dbReference type="SAM" id="Phobius"/>
    </source>
</evidence>
<feature type="transmembrane region" description="Helical" evidence="6">
    <location>
        <begin position="109"/>
        <end position="129"/>
    </location>
</feature>
<dbReference type="GO" id="GO:0008270">
    <property type="term" value="F:zinc ion binding"/>
    <property type="evidence" value="ECO:0007669"/>
    <property type="project" value="UniProtKB-KW"/>
</dbReference>
<feature type="domain" description="C3H1-type" evidence="7">
    <location>
        <begin position="203"/>
        <end position="229"/>
    </location>
</feature>
<feature type="compositionally biased region" description="Basic and acidic residues" evidence="5">
    <location>
        <begin position="1"/>
        <end position="10"/>
    </location>
</feature>
<dbReference type="Proteomes" id="UP000813462">
    <property type="component" value="Unassembled WGS sequence"/>
</dbReference>
<comment type="caution">
    <text evidence="8">The sequence shown here is derived from an EMBL/GenBank/DDBJ whole genome shotgun (WGS) entry which is preliminary data.</text>
</comment>
<dbReference type="SMART" id="SM00320">
    <property type="entry name" value="WD40"/>
    <property type="match status" value="7"/>
</dbReference>
<feature type="repeat" description="WD" evidence="3">
    <location>
        <begin position="304"/>
        <end position="345"/>
    </location>
</feature>
<feature type="zinc finger region" description="C3H1-type" evidence="4">
    <location>
        <begin position="266"/>
        <end position="293"/>
    </location>
</feature>
<feature type="repeat" description="WD" evidence="3">
    <location>
        <begin position="428"/>
        <end position="467"/>
    </location>
</feature>
<evidence type="ECO:0000313" key="8">
    <source>
        <dbReference type="EMBL" id="KAH7520796.1"/>
    </source>
</evidence>
<evidence type="ECO:0000256" key="3">
    <source>
        <dbReference type="PROSITE-ProRule" id="PRU00221"/>
    </source>
</evidence>
<organism evidence="8 9">
    <name type="scientific">Ziziphus jujuba var. spinosa</name>
    <dbReference type="NCBI Taxonomy" id="714518"/>
    <lineage>
        <taxon>Eukaryota</taxon>
        <taxon>Viridiplantae</taxon>
        <taxon>Streptophyta</taxon>
        <taxon>Embryophyta</taxon>
        <taxon>Tracheophyta</taxon>
        <taxon>Spermatophyta</taxon>
        <taxon>Magnoliopsida</taxon>
        <taxon>eudicotyledons</taxon>
        <taxon>Gunneridae</taxon>
        <taxon>Pentapetalae</taxon>
        <taxon>rosids</taxon>
        <taxon>fabids</taxon>
        <taxon>Rosales</taxon>
        <taxon>Rhamnaceae</taxon>
        <taxon>Paliureae</taxon>
        <taxon>Ziziphus</taxon>
    </lineage>
</organism>
<accession>A0A978V0N0</accession>
<evidence type="ECO:0000256" key="2">
    <source>
        <dbReference type="ARBA" id="ARBA00022737"/>
    </source>
</evidence>
<evidence type="ECO:0000313" key="9">
    <source>
        <dbReference type="Proteomes" id="UP000813462"/>
    </source>
</evidence>
<dbReference type="Gene3D" id="2.130.10.10">
    <property type="entry name" value="YVTN repeat-like/Quinoprotein amine dehydrogenase"/>
    <property type="match status" value="2"/>
</dbReference>
<dbReference type="PANTHER" id="PTHR44489:SF14">
    <property type="entry name" value="ZINC FINGER CCCH DOMAIN-CONTAINING PROTEIN 59-RELATED"/>
    <property type="match status" value="1"/>
</dbReference>
<keyword evidence="2" id="KW-0677">Repeat</keyword>
<dbReference type="InterPro" id="IPR000571">
    <property type="entry name" value="Znf_CCCH"/>
</dbReference>
<keyword evidence="4" id="KW-0479">Metal-binding</keyword>
<keyword evidence="6" id="KW-0812">Transmembrane</keyword>
<dbReference type="SUPFAM" id="SSF50978">
    <property type="entry name" value="WD40 repeat-like"/>
    <property type="match status" value="1"/>
</dbReference>
<feature type="region of interest" description="Disordered" evidence="5">
    <location>
        <begin position="233"/>
        <end position="270"/>
    </location>
</feature>
<dbReference type="EMBL" id="JAEACU010000008">
    <property type="protein sequence ID" value="KAH7520796.1"/>
    <property type="molecule type" value="Genomic_DNA"/>
</dbReference>
<feature type="region of interest" description="Disordered" evidence="5">
    <location>
        <begin position="1"/>
        <end position="24"/>
    </location>
</feature>
<dbReference type="PROSITE" id="PS50294">
    <property type="entry name" value="WD_REPEATS_REGION"/>
    <property type="match status" value="2"/>
</dbReference>
<dbReference type="PRINTS" id="PR00320">
    <property type="entry name" value="GPROTEINBRPT"/>
</dbReference>
<dbReference type="AlphaFoldDB" id="A0A978V0N0"/>
<dbReference type="InterPro" id="IPR001680">
    <property type="entry name" value="WD40_rpt"/>
</dbReference>
<dbReference type="InterPro" id="IPR015943">
    <property type="entry name" value="WD40/YVTN_repeat-like_dom_sf"/>
</dbReference>
<keyword evidence="4" id="KW-0863">Zinc-finger</keyword>
<dbReference type="PANTHER" id="PTHR44489">
    <property type="match status" value="1"/>
</dbReference>
<evidence type="ECO:0000256" key="5">
    <source>
        <dbReference type="SAM" id="MobiDB-lite"/>
    </source>
</evidence>
<protein>
    <recommendedName>
        <fullName evidence="7">C3H1-type domain-containing protein</fullName>
    </recommendedName>
</protein>
<feature type="compositionally biased region" description="Low complexity" evidence="5">
    <location>
        <begin position="15"/>
        <end position="24"/>
    </location>
</feature>
<keyword evidence="6" id="KW-0472">Membrane</keyword>
<evidence type="ECO:0000256" key="1">
    <source>
        <dbReference type="ARBA" id="ARBA00022574"/>
    </source>
</evidence>
<name>A0A978V0N0_ZIZJJ</name>
<feature type="domain" description="C3H1-type" evidence="7">
    <location>
        <begin position="266"/>
        <end position="293"/>
    </location>
</feature>
<dbReference type="InterPro" id="IPR020472">
    <property type="entry name" value="WD40_PAC1"/>
</dbReference>
<dbReference type="InterPro" id="IPR044715">
    <property type="entry name" value="WDR86-like"/>
</dbReference>
<dbReference type="PROSITE" id="PS50103">
    <property type="entry name" value="ZF_C3H1"/>
    <property type="match status" value="2"/>
</dbReference>
<gene>
    <name evidence="8" type="ORF">FEM48_Zijuj08G0184000</name>
</gene>
<feature type="compositionally biased region" description="Low complexity" evidence="5">
    <location>
        <begin position="258"/>
        <end position="268"/>
    </location>
</feature>
<dbReference type="PROSITE" id="PS50082">
    <property type="entry name" value="WD_REPEATS_2"/>
    <property type="match status" value="2"/>
</dbReference>
<dbReference type="SMART" id="SM00356">
    <property type="entry name" value="ZnF_C3H1"/>
    <property type="match status" value="2"/>
</dbReference>
<feature type="transmembrane region" description="Helical" evidence="6">
    <location>
        <begin position="172"/>
        <end position="196"/>
    </location>
</feature>
<evidence type="ECO:0000259" key="7">
    <source>
        <dbReference type="PROSITE" id="PS50103"/>
    </source>
</evidence>
<reference evidence="8" key="1">
    <citation type="journal article" date="2021" name="Front. Plant Sci.">
        <title>Chromosome-Scale Genome Assembly for Chinese Sour Jujube and Insights Into Its Genome Evolution and Domestication Signature.</title>
        <authorList>
            <person name="Shen L.-Y."/>
            <person name="Luo H."/>
            <person name="Wang X.-L."/>
            <person name="Wang X.-M."/>
            <person name="Qiu X.-J."/>
            <person name="Liu H."/>
            <person name="Zhou S.-S."/>
            <person name="Jia K.-H."/>
            <person name="Nie S."/>
            <person name="Bao Y.-T."/>
            <person name="Zhang R.-G."/>
            <person name="Yun Q.-Z."/>
            <person name="Chai Y.-H."/>
            <person name="Lu J.-Y."/>
            <person name="Li Y."/>
            <person name="Zhao S.-W."/>
            <person name="Mao J.-F."/>
            <person name="Jia S.-G."/>
            <person name="Mao Y.-M."/>
        </authorList>
    </citation>
    <scope>NUCLEOTIDE SEQUENCE</scope>
    <source>
        <strain evidence="8">AT0</strain>
        <tissue evidence="8">Leaf</tissue>
    </source>
</reference>
<keyword evidence="6" id="KW-1133">Transmembrane helix</keyword>
<dbReference type="InterPro" id="IPR036322">
    <property type="entry name" value="WD40_repeat_dom_sf"/>
</dbReference>
<sequence>MAVRKNDSRKGMNLSKKGTTTSTKETAPILVHRWPASYEILQANVSSSELSDSVVHTRIWVFWPLKAKNGQGRSVSLSTSCRKVLYSDIHHNREREASLESSDKRVSKLLCLVTKQLYLTLSALFFPLIPYKRASNLSFLVTKQLYPSLSLSLSVFRFSDSLFVLDFLSDPIIFIVLISSSLLLRMAVLAATRVGVVERKQRRRATTICSYWLAGRCVRNPCGFFHPLSQSPSPPAPIPNKHPLAISEAHPHKPTKRSSPISSSTSSSFRPCEYWKSGNCFYGDRCRNLHSWFFGDDFSISANLAGHKNGITGIALPQGSDKLFTGDRDGSLRVWDYRSGKCTQKFDLGTETGCLICKDSWIFVGTVDCVKAWNFEAHLDFSLSGPVGQVYALAVGQDTLFAGAQNGVISAWKLSDPESLGFPLTGSLEGHTCAVTSLVVGAKRLFSGSMDHTIRIWDTCSLQCVGTLNGHSAAVMSVICWNCCLISCSMDKSIKVWSTTKEDGTVEVIYTHDEECGVLSLFGIHDANDKPILFCSCEDNSVRLYELPSFLERGRLFGKQHIRAIQTSANDEGLFFTGDWTGMLTVWKWDRDPKIEDLHK</sequence>